<comment type="caution">
    <text evidence="1">The sequence shown here is derived from an EMBL/GenBank/DDBJ whole genome shotgun (WGS) entry which is preliminary data.</text>
</comment>
<dbReference type="Proteomes" id="UP000596742">
    <property type="component" value="Unassembled WGS sequence"/>
</dbReference>
<name>A0A8B6GBY4_MYTGA</name>
<evidence type="ECO:0008006" key="3">
    <source>
        <dbReference type="Google" id="ProtNLM"/>
    </source>
</evidence>
<dbReference type="EMBL" id="UYJE01008197">
    <property type="protein sequence ID" value="VDI61941.1"/>
    <property type="molecule type" value="Genomic_DNA"/>
</dbReference>
<sequence>MALPYATGVLHYIIHASWYTNHISPSSDFEQKITTEQQNTETQIDDQVPFLKIKSTRKMNSANELEKENRMLLYETVKTTLKANHKETEIFRSLNSELGQSDTSPETKLFSDGPDDEIRSTVLDRTFVSSFLISRGHFSSPTEEKIEDEVRIDVGQFKERETYTKLFSNGPEDEMTSTVSDKTDVSSFLISRGRFSTPTDEKLEDKVRIDLDQFKEREKYTKSPESEEQLCERLPCSSNRCSCDHFCLLFGDCCQIIYKEFFHAYIDQDIAEISLNTTDAFQSLGYDNSKMKEAKMFAEYGNCHNVAIGWPEYMVVDHCPQDFDNYFILKKCLDSGDLWDIPVFIIFSRDSQITFRNLFCAYCHGYTITDVSFWKASLHCPEGTNVTQLEKEECYVKKCPPLSGPKPHTCSPEQYVTCKDNKSQRPVADADVLCSAYVEPVNVYGTTYKNQHCFVCYDVSMTDIIFDCDYKGFHPLDQRPNYPGLDIFFAYDKSGLASEQLGNLFKINCAEGEIFDFISMSCQQIVCPKGYELTKSKCLSKTSVLTANNIPVSSTYRLGIVVNTSIVPDNEVSAVFEIFLQLAENAIEKIKQLVPNIEVQKIKTKFEDKIYIRFSLRSSVSFYNITEDLKKLEVESSLYIKVSLENFDNDTTLVGCQNSTLVQLSNIDVDFDETHNRVIGILPNKEAIDLFYTWFSISLFDNEVEFLAYCGKINEPLACSRYLKYTSNTFEISNDTITIFGQKTETDNYFIQNETLFLCAENTSTSIMCSTLITYNNDEFVYSNGTLVVPGHKTVESTHFFIRNNTLYVCQKDIGSSINNLINTITDACLIVSLISLMIMITCHMSIKGLRNLHVVCGVLDYQMNYIGYGKDGGSCWISKPEGKLFFYIIPGYHG</sequence>
<dbReference type="AlphaFoldDB" id="A0A8B6GBY4"/>
<dbReference type="InterPro" id="IPR053231">
    <property type="entry name" value="GPCR_LN-TM7"/>
</dbReference>
<dbReference type="PANTHER" id="PTHR45902">
    <property type="entry name" value="LATROPHILIN RECEPTOR-LIKE PROTEIN A"/>
    <property type="match status" value="1"/>
</dbReference>
<reference evidence="1" key="1">
    <citation type="submission" date="2018-11" db="EMBL/GenBank/DDBJ databases">
        <authorList>
            <person name="Alioto T."/>
            <person name="Alioto T."/>
        </authorList>
    </citation>
    <scope>NUCLEOTIDE SEQUENCE</scope>
</reference>
<evidence type="ECO:0000313" key="2">
    <source>
        <dbReference type="Proteomes" id="UP000596742"/>
    </source>
</evidence>
<proteinExistence type="predicted"/>
<protein>
    <recommendedName>
        <fullName evidence="3">SMB domain-containing protein</fullName>
    </recommendedName>
</protein>
<gene>
    <name evidence="1" type="ORF">MGAL_10B017549</name>
</gene>
<organism evidence="1 2">
    <name type="scientific">Mytilus galloprovincialis</name>
    <name type="common">Mediterranean mussel</name>
    <dbReference type="NCBI Taxonomy" id="29158"/>
    <lineage>
        <taxon>Eukaryota</taxon>
        <taxon>Metazoa</taxon>
        <taxon>Spiralia</taxon>
        <taxon>Lophotrochozoa</taxon>
        <taxon>Mollusca</taxon>
        <taxon>Bivalvia</taxon>
        <taxon>Autobranchia</taxon>
        <taxon>Pteriomorphia</taxon>
        <taxon>Mytilida</taxon>
        <taxon>Mytiloidea</taxon>
        <taxon>Mytilidae</taxon>
        <taxon>Mytilinae</taxon>
        <taxon>Mytilus</taxon>
    </lineage>
</organism>
<dbReference type="OrthoDB" id="6077263at2759"/>
<evidence type="ECO:0000313" key="1">
    <source>
        <dbReference type="EMBL" id="VDI61941.1"/>
    </source>
</evidence>
<accession>A0A8B6GBY4</accession>
<dbReference type="PANTHER" id="PTHR45902:SF1">
    <property type="entry name" value="LATROPHILIN RECEPTOR-LIKE PROTEIN A"/>
    <property type="match status" value="1"/>
</dbReference>
<keyword evidence="2" id="KW-1185">Reference proteome</keyword>